<dbReference type="RefSeq" id="WP_089760184.1">
    <property type="nucleotide sequence ID" value="NZ_FNGO01000011.1"/>
</dbReference>
<evidence type="ECO:0000256" key="3">
    <source>
        <dbReference type="ARBA" id="ARBA00005656"/>
    </source>
</evidence>
<dbReference type="InterPro" id="IPR004614">
    <property type="entry name" value="P_AcTrfase"/>
</dbReference>
<dbReference type="Pfam" id="PF01515">
    <property type="entry name" value="PTA_PTB"/>
    <property type="match status" value="1"/>
</dbReference>
<dbReference type="Gene3D" id="3.40.50.10950">
    <property type="match status" value="1"/>
</dbReference>
<name>A0A1G9NTX9_9FIRM</name>
<dbReference type="PANTHER" id="PTHR43356">
    <property type="entry name" value="PHOSPHATE ACETYLTRANSFERASE"/>
    <property type="match status" value="1"/>
</dbReference>
<proteinExistence type="inferred from homology"/>
<keyword evidence="6" id="KW-0808">Transferase</keyword>
<dbReference type="InterPro" id="IPR050500">
    <property type="entry name" value="Phos_Acetyltrans/Butyryltrans"/>
</dbReference>
<dbReference type="InterPro" id="IPR042113">
    <property type="entry name" value="P_AcTrfase_dom1"/>
</dbReference>
<keyword evidence="7" id="KW-0012">Acyltransferase</keyword>
<evidence type="ECO:0000256" key="8">
    <source>
        <dbReference type="ARBA" id="ARBA00031108"/>
    </source>
</evidence>
<evidence type="ECO:0000259" key="9">
    <source>
        <dbReference type="Pfam" id="PF01515"/>
    </source>
</evidence>
<dbReference type="Gene3D" id="3.40.50.10750">
    <property type="entry name" value="Isocitrate/Isopropylmalate dehydrogenase-like"/>
    <property type="match status" value="1"/>
</dbReference>
<evidence type="ECO:0000256" key="4">
    <source>
        <dbReference type="ARBA" id="ARBA00012707"/>
    </source>
</evidence>
<dbReference type="EMBL" id="FNGO01000011">
    <property type="protein sequence ID" value="SDL89455.1"/>
    <property type="molecule type" value="Genomic_DNA"/>
</dbReference>
<evidence type="ECO:0000256" key="5">
    <source>
        <dbReference type="ARBA" id="ARBA00021528"/>
    </source>
</evidence>
<dbReference type="PIRSF" id="PIRSF000428">
    <property type="entry name" value="P_Ac_trans"/>
    <property type="match status" value="1"/>
</dbReference>
<dbReference type="NCBIfam" id="NF007233">
    <property type="entry name" value="PRK09653.1"/>
    <property type="match status" value="1"/>
</dbReference>
<dbReference type="InterPro" id="IPR012147">
    <property type="entry name" value="P_Ac_Bu_trans"/>
</dbReference>
<comment type="catalytic activity">
    <reaction evidence="1">
        <text>acetyl-CoA + phosphate = acetyl phosphate + CoA</text>
        <dbReference type="Rhea" id="RHEA:19521"/>
        <dbReference type="ChEBI" id="CHEBI:22191"/>
        <dbReference type="ChEBI" id="CHEBI:43474"/>
        <dbReference type="ChEBI" id="CHEBI:57287"/>
        <dbReference type="ChEBI" id="CHEBI:57288"/>
        <dbReference type="EC" id="2.3.1.8"/>
    </reaction>
</comment>
<comment type="similarity">
    <text evidence="3">Belongs to the phosphate acetyltransferase and butyryltransferase family.</text>
</comment>
<evidence type="ECO:0000313" key="10">
    <source>
        <dbReference type="EMBL" id="SDL89455.1"/>
    </source>
</evidence>
<dbReference type="PANTHER" id="PTHR43356:SF3">
    <property type="entry name" value="PHOSPHATE ACETYLTRANSFERASE"/>
    <property type="match status" value="1"/>
</dbReference>
<dbReference type="InterPro" id="IPR042112">
    <property type="entry name" value="P_AcTrfase_dom2"/>
</dbReference>
<dbReference type="Proteomes" id="UP000199476">
    <property type="component" value="Unassembled WGS sequence"/>
</dbReference>
<evidence type="ECO:0000256" key="6">
    <source>
        <dbReference type="ARBA" id="ARBA00022679"/>
    </source>
</evidence>
<dbReference type="EC" id="2.3.1.8" evidence="4"/>
<dbReference type="AlphaFoldDB" id="A0A1G9NTX9"/>
<dbReference type="SUPFAM" id="SSF53659">
    <property type="entry name" value="Isocitrate/Isopropylmalate dehydrogenase-like"/>
    <property type="match status" value="1"/>
</dbReference>
<evidence type="ECO:0000256" key="7">
    <source>
        <dbReference type="ARBA" id="ARBA00023315"/>
    </source>
</evidence>
<dbReference type="NCBIfam" id="TIGR00651">
    <property type="entry name" value="pta"/>
    <property type="match status" value="1"/>
</dbReference>
<evidence type="ECO:0000313" key="11">
    <source>
        <dbReference type="Proteomes" id="UP000199476"/>
    </source>
</evidence>
<feature type="domain" description="Phosphate acetyl/butaryl transferase" evidence="9">
    <location>
        <begin position="4"/>
        <end position="326"/>
    </location>
</feature>
<comment type="pathway">
    <text evidence="2">Metabolic intermediate biosynthesis; acetyl-CoA biosynthesis; acetyl-CoA from acetate: step 2/2.</text>
</comment>
<organism evidence="10 11">
    <name type="scientific">Halarsenatibacter silvermanii</name>
    <dbReference type="NCBI Taxonomy" id="321763"/>
    <lineage>
        <taxon>Bacteria</taxon>
        <taxon>Bacillati</taxon>
        <taxon>Bacillota</taxon>
        <taxon>Clostridia</taxon>
        <taxon>Halanaerobiales</taxon>
        <taxon>Halarsenatibacteraceae</taxon>
        <taxon>Halarsenatibacter</taxon>
    </lineage>
</organism>
<dbReference type="OrthoDB" id="9805787at2"/>
<sequence length="332" mass="35615">MDVIGKIREKARNTESKIVLPEAHDERILKAAEVIIEEGIADLILLGEREYTERKIENLGLDIDFSRLESPEGSSRRVEMGELLFKVRRHKGLSRGEAYEKTADPLYYGTLLVESGHIDGLVAGADNPTGKVLKPALQIIKTEPGIQVVSGAFIMVLNQSEFGEEGLLVMADCAVNPEVNHEILGEIAVSTAETAKDILGITPRVAMLSFSTAGSASHELVDKVKKATERANILEPGLKVDGELQVDAALIPEVAEKKAPDSEIAGEANVLIFPDLQSGNIGYKLVQRLAGAEAVGPVLQGIASPVNDLSRGCSVENIINLVAITAIQADKQ</sequence>
<gene>
    <name evidence="10" type="ORF">SAMN04488692_11117</name>
</gene>
<evidence type="ECO:0000256" key="2">
    <source>
        <dbReference type="ARBA" id="ARBA00004989"/>
    </source>
</evidence>
<accession>A0A1G9NTX9</accession>
<reference evidence="10 11" key="1">
    <citation type="submission" date="2016-10" db="EMBL/GenBank/DDBJ databases">
        <authorList>
            <person name="de Groot N.N."/>
        </authorList>
    </citation>
    <scope>NUCLEOTIDE SEQUENCE [LARGE SCALE GENOMIC DNA]</scope>
    <source>
        <strain evidence="10 11">SLAS-1</strain>
    </source>
</reference>
<dbReference type="STRING" id="321763.SAMN04488692_11117"/>
<dbReference type="InterPro" id="IPR002505">
    <property type="entry name" value="PTA_PTB"/>
</dbReference>
<dbReference type="GO" id="GO:0008959">
    <property type="term" value="F:phosphate acetyltransferase activity"/>
    <property type="evidence" value="ECO:0007669"/>
    <property type="project" value="UniProtKB-EC"/>
</dbReference>
<keyword evidence="11" id="KW-1185">Reference proteome</keyword>
<evidence type="ECO:0000256" key="1">
    <source>
        <dbReference type="ARBA" id="ARBA00000705"/>
    </source>
</evidence>
<protein>
    <recommendedName>
        <fullName evidence="5">Phosphate acetyltransferase</fullName>
        <ecNumber evidence="4">2.3.1.8</ecNumber>
    </recommendedName>
    <alternativeName>
        <fullName evidence="8">Phosphotransacetylase</fullName>
    </alternativeName>
</protein>